<dbReference type="STRING" id="2518989.IMCC3088_2176"/>
<protein>
    <submittedName>
        <fullName evidence="2">YGGT family protein</fullName>
    </submittedName>
</protein>
<dbReference type="EMBL" id="AEIG01000064">
    <property type="protein sequence ID" value="EGG29096.1"/>
    <property type="molecule type" value="Genomic_DNA"/>
</dbReference>
<comment type="caution">
    <text evidence="2">The sequence shown here is derived from an EMBL/GenBank/DDBJ whole genome shotgun (WGS) entry which is preliminary data.</text>
</comment>
<evidence type="ECO:0000256" key="1">
    <source>
        <dbReference type="ARBA" id="ARBA00010894"/>
    </source>
</evidence>
<name>F3L3I4_9GAMM</name>
<dbReference type="Proteomes" id="UP000005615">
    <property type="component" value="Unassembled WGS sequence"/>
</dbReference>
<dbReference type="OrthoDB" id="9806665at2"/>
<dbReference type="GO" id="GO:0016020">
    <property type="term" value="C:membrane"/>
    <property type="evidence" value="ECO:0007669"/>
    <property type="project" value="InterPro"/>
</dbReference>
<gene>
    <name evidence="2" type="ORF">IMCC3088_2176</name>
</gene>
<evidence type="ECO:0000313" key="3">
    <source>
        <dbReference type="Proteomes" id="UP000005615"/>
    </source>
</evidence>
<dbReference type="RefSeq" id="WP_009576353.1">
    <property type="nucleotide sequence ID" value="NZ_AEIG01000064.1"/>
</dbReference>
<dbReference type="PANTHER" id="PTHR33219">
    <property type="entry name" value="YLMG HOMOLOG PROTEIN 2, CHLOROPLASTIC"/>
    <property type="match status" value="1"/>
</dbReference>
<sequence length="195" mass="21113">MGAMNEIVVYLLQTGLGLYLLLVMLRFVMQLANADFYNPISQFVFKATQPLVGPLQRFLRPFGCFDSASLTLAIALQAAGIMLVLALNNIASPNPITLFLWSAIGILGLLLKIYFFALLASIILSWISPGGSNPAVYLLYQITEPVMAPVRKLLPPMGGLDFSPILVFIGINVLEIVVRNLAASVGLYPALVMGL</sequence>
<dbReference type="eggNOG" id="COG0762">
    <property type="taxonomic scope" value="Bacteria"/>
</dbReference>
<comment type="similarity">
    <text evidence="1">Belongs to the YggT family.</text>
</comment>
<organism evidence="2 3">
    <name type="scientific">Aequoribacter fuscus</name>
    <dbReference type="NCBI Taxonomy" id="2518989"/>
    <lineage>
        <taxon>Bacteria</taxon>
        <taxon>Pseudomonadati</taxon>
        <taxon>Pseudomonadota</taxon>
        <taxon>Gammaproteobacteria</taxon>
        <taxon>Cellvibrionales</taxon>
        <taxon>Halieaceae</taxon>
        <taxon>Aequoribacter</taxon>
    </lineage>
</organism>
<dbReference type="PANTHER" id="PTHR33219:SF14">
    <property type="entry name" value="PROTEIN COFACTOR ASSEMBLY OF COMPLEX C SUBUNIT B CCB3, CHLOROPLASTIC-RELATED"/>
    <property type="match status" value="1"/>
</dbReference>
<evidence type="ECO:0000313" key="2">
    <source>
        <dbReference type="EMBL" id="EGG29096.1"/>
    </source>
</evidence>
<reference evidence="2 3" key="1">
    <citation type="journal article" date="2011" name="J. Bacteriol.">
        <title>Genome sequence of strain IMCC3088, a proteorhodopsin-containing marine bacterium belonging to the OM60/NOR5 clade.</title>
        <authorList>
            <person name="Jang Y."/>
            <person name="Oh H.M."/>
            <person name="Kang I."/>
            <person name="Lee K."/>
            <person name="Yang S.J."/>
            <person name="Cho J.C."/>
        </authorList>
    </citation>
    <scope>NUCLEOTIDE SEQUENCE [LARGE SCALE GENOMIC DNA]</scope>
    <source>
        <strain evidence="2 3">IMCC3088</strain>
    </source>
</reference>
<dbReference type="Pfam" id="PF02325">
    <property type="entry name" value="CCB3_YggT"/>
    <property type="match status" value="2"/>
</dbReference>
<accession>F3L3I4</accession>
<dbReference type="InterPro" id="IPR003425">
    <property type="entry name" value="CCB3/YggT"/>
</dbReference>
<dbReference type="AlphaFoldDB" id="F3L3I4"/>
<proteinExistence type="inferred from homology"/>
<keyword evidence="3" id="KW-1185">Reference proteome</keyword>